<reference evidence="3 4" key="1">
    <citation type="journal article" date="2014" name="Genome Announc.">
        <title>Complete Genome Sequence of Polychlorinated Biphenyl Degrader Comamonas testosteroni TK102 (NBRC 109938).</title>
        <authorList>
            <person name="Fukuda K."/>
            <person name="Hosoyama A."/>
            <person name="Tsuchikane K."/>
            <person name="Ohji S."/>
            <person name="Yamazoe A."/>
            <person name="Fujita N."/>
            <person name="Shintani M."/>
            <person name="Kimbara K."/>
        </authorList>
    </citation>
    <scope>NUCLEOTIDE SEQUENCE [LARGE SCALE GENOMIC DNA]</scope>
    <source>
        <strain evidence="3">TK102</strain>
    </source>
</reference>
<dbReference type="NCBIfam" id="TIGR01901">
    <property type="entry name" value="adhes_NPXG"/>
    <property type="match status" value="1"/>
</dbReference>
<feature type="region of interest" description="Disordered" evidence="1">
    <location>
        <begin position="455"/>
        <end position="503"/>
    </location>
</feature>
<dbReference type="SMART" id="SM00912">
    <property type="entry name" value="Haemagg_act"/>
    <property type="match status" value="1"/>
</dbReference>
<dbReference type="Pfam" id="PF05860">
    <property type="entry name" value="TPS"/>
    <property type="match status" value="1"/>
</dbReference>
<accession>A0A076PLJ9</accession>
<dbReference type="Proteomes" id="UP000028782">
    <property type="component" value="Chromosome"/>
</dbReference>
<feature type="compositionally biased region" description="Polar residues" evidence="1">
    <location>
        <begin position="494"/>
        <end position="503"/>
    </location>
</feature>
<feature type="compositionally biased region" description="Low complexity" evidence="1">
    <location>
        <begin position="3799"/>
        <end position="3825"/>
    </location>
</feature>
<dbReference type="Pfam" id="PF13332">
    <property type="entry name" value="Fil_haemagg_2"/>
    <property type="match status" value="3"/>
</dbReference>
<evidence type="ECO:0000256" key="1">
    <source>
        <dbReference type="SAM" id="MobiDB-lite"/>
    </source>
</evidence>
<dbReference type="SUPFAM" id="SSF51126">
    <property type="entry name" value="Pectin lyase-like"/>
    <property type="match status" value="1"/>
</dbReference>
<dbReference type="InterPro" id="IPR008638">
    <property type="entry name" value="FhaB/CdiA-like_TPS"/>
</dbReference>
<name>A0A076PLJ9_COMTE</name>
<gene>
    <name evidence="3" type="ORF">O987_12320</name>
</gene>
<dbReference type="InterPro" id="IPR012334">
    <property type="entry name" value="Pectin_lyas_fold"/>
</dbReference>
<protein>
    <recommendedName>
        <fullName evidence="2">Filamentous haemagglutinin FhaB/tRNA nuclease CdiA-like TPS domain-containing protein</fullName>
    </recommendedName>
</protein>
<dbReference type="InterPro" id="IPR010069">
    <property type="entry name" value="CdiA_FHA1_rpt"/>
</dbReference>
<organism evidence="3 4">
    <name type="scientific">Comamonas testosteroni TK102</name>
    <dbReference type="NCBI Taxonomy" id="1392005"/>
    <lineage>
        <taxon>Bacteria</taxon>
        <taxon>Pseudomonadati</taxon>
        <taxon>Pseudomonadota</taxon>
        <taxon>Betaproteobacteria</taxon>
        <taxon>Burkholderiales</taxon>
        <taxon>Comamonadaceae</taxon>
        <taxon>Comamonas</taxon>
    </lineage>
</organism>
<feature type="domain" description="Filamentous haemagglutinin FhaB/tRNA nuclease CdiA-like TPS" evidence="2">
    <location>
        <begin position="103"/>
        <end position="223"/>
    </location>
</feature>
<proteinExistence type="predicted"/>
<evidence type="ECO:0000313" key="3">
    <source>
        <dbReference type="EMBL" id="AIJ46578.1"/>
    </source>
</evidence>
<dbReference type="HOGENOM" id="CLU_000043_2_1_4"/>
<dbReference type="InterPro" id="IPR011050">
    <property type="entry name" value="Pectin_lyase_fold/virulence"/>
</dbReference>
<dbReference type="EMBL" id="CP006704">
    <property type="protein sequence ID" value="AIJ46578.1"/>
    <property type="molecule type" value="Genomic_DNA"/>
</dbReference>
<feature type="region of interest" description="Disordered" evidence="1">
    <location>
        <begin position="3005"/>
        <end position="3054"/>
    </location>
</feature>
<evidence type="ECO:0000259" key="2">
    <source>
        <dbReference type="SMART" id="SM00912"/>
    </source>
</evidence>
<feature type="region of interest" description="Disordered" evidence="1">
    <location>
        <begin position="3799"/>
        <end position="3826"/>
    </location>
</feature>
<feature type="compositionally biased region" description="Gly residues" evidence="1">
    <location>
        <begin position="470"/>
        <end position="485"/>
    </location>
</feature>
<dbReference type="KEGG" id="ctes:O987_12320"/>
<feature type="compositionally biased region" description="Low complexity" evidence="1">
    <location>
        <begin position="3009"/>
        <end position="3054"/>
    </location>
</feature>
<dbReference type="InterPro" id="IPR057580">
    <property type="entry name" value="Deam_C"/>
</dbReference>
<dbReference type="RefSeq" id="WP_043372406.1">
    <property type="nucleotide sequence ID" value="NZ_CP006704.1"/>
</dbReference>
<dbReference type="NCBIfam" id="TIGR01731">
    <property type="entry name" value="fil_hemag_20aa"/>
    <property type="match status" value="45"/>
</dbReference>
<feature type="region of interest" description="Disordered" evidence="1">
    <location>
        <begin position="1402"/>
        <end position="1421"/>
    </location>
</feature>
<dbReference type="Pfam" id="PF24241">
    <property type="entry name" value="Deam_C"/>
    <property type="match status" value="1"/>
</dbReference>
<dbReference type="InterPro" id="IPR025157">
    <property type="entry name" value="Hemagglutinin_rpt"/>
</dbReference>
<evidence type="ECO:0000313" key="4">
    <source>
        <dbReference type="Proteomes" id="UP000028782"/>
    </source>
</evidence>
<sequence>MNKNRHRVIFNKARGIRMVVQETASSEGKAGNGSTQTGASDAGALSAGSLRTAKSFLSAFPFSAAAKTAGMLALALGAPAGFAQIIADPSAPNRQRPTVLESANGTPTVNIQTPSAGGVSRNTYQQFDIGQKGAILNNSRTNVQTQIGGWVQGNPWLANGSARVIVNEVNSAAQSRLMGPLEVAGQRADVIIANPSGLVVDGLSFINAAGVTLTTGRPLYGANGSLDGFNVQGGQISLQGSGMDATKADYANILARAISLNAGVWAQELKVITGVNQITTDSSVQQSNPSPVGAESVKPGFALDVAQLGGMYAGRIFIVGTESGLGVRNAGTLSATTGGLTLSADGQLSNSGVIASNHVDANLNVSSKGIDNSGTLSSQRDITINDGGSGLSNSGAIQAGQQLTIQAGQLTNQSTGNLTTQRLDVTALDLNNAGSIAQTGSQDLRIQTASLSNSGSKAVLGAPSATTNGTGAGGGTGTDSGGAGSDGASTTAPPTSGQDGSAVQTSPVAPVVLATGNINVVQTLTNTGKIVANGATDVSTSQSLTNSGSVNARQLHSEGSLDNSQGSLVVQNFSGSQTALQNRSGSFYVQTDLKLDAQGLDNSSGTIGSAQSLTINAKDGVVNTAGTLTAGKDLTVQAQSVGNDSGRIVSNTGSVSLDTSGALSNLKGQIGTVSTAADAQVCIQAQSLENSRGEISQNGSGQLSIQVADAVQSNQGLIASNGSTQIKAASFSNDAGNVSALKKLDIASSQSISNVAGSMQAGDGSTTNVSDGSLKLRAGGNIDNRSGTLFANAALNAQATSIDNSKGSLATMGDMQVHTSGDSINNAGKIQANGNVDIQSTQKIENQSGVIASGGKLNLQTQNLQTQRGQVSAGKDATLVTQTLDNTEGSITQSSQGQLSITASAALTNGAGKIISNGDLGISAGQTNNQSGEITSLQNAQIQVVDLQSEQGVIQSGAALDLQSASDINARKGTIQSQGPLNIDAKGQLISAEGMILSSDSASIQSAGLDNASGTISSTASIKIQTGALQNDQGTLAANNDLKLISTALSNQSGQIGAQSIAIDTRQGALNNDDGKIIASAGNLDVQSGALHSDKGWMQAAQDLQIHTHGQALTNTGTLLALGNATVNSGDLHNTGGTIQAGTSQSAATGTSNLTLNAAGALTNDQGTIAANNDLKLTSSALSNQSGQIGAQSIAIDTRQGALNNDSGKIIASAGNLDVQSGALHSDKGWMQAAQDLQIHTHGQALTNTGTLLALGNATVNSGDLHNTGGTIQAGTSQSAATGASNLTLNAAGALTNDQGTIAANNDLQLNSTALSNQSGQIGAQSITIDTRQGALNNDSGKIIASAGNLDVQSGALHSDKGWMQAAQDLQIHTHGQALTNTGTMLALGNARIDSGDLDNTGGTIQAGTSQSSGSSSLNVTSAGVLTNDQGTIAANNDLQLNSTALSNQSGQIGAQSIAIDTRQGALNNDDGKIIASAGNLDVQSGALHSDKGWLQAAKDLQINTHGQSLTNTGTMLALGNASIDSGDLDNTGGAIQAGTSQSAATGTSNLTLNAAGAMTNGQGTIAANNDLKLTSSALSNQSGQIGAQSIAIDTRQGALNNDDGKIIASAGNLDVQSGALHSDKGWMQAAQDLQIHTHGQALTNTGTLLALGNATVNSGDLHNTGGTIQAGTSQSAATGTSNLTLNAAGALTNDQGTIAANNDLKLTSSALSNQSGQIGAQSIAIDTQQGALNNDSGKIIASAGNLDVQSGALHSDKGWMQAAQDLQIHTHGQALTNTGTLLALGNATVNSGDLHNTGGTIQAGTSQSAATGTSNLTLNAAGALTNDQGTLAANNDLKLISTALSNQSGQIGAQSITIDTRQGALNNDDGKIIASAGNLDVQSGALHSDKGWLQAAQDLQIHTHGQALTNTGTMLALGNASIDSGNLDNTGGTIQAGTSQSSGSSSLNVTSAGVLTNDQGTIAANNDLQLNSTALSNQSGQIGAQSIAIDTRQGALNNDDGKIIASAGNLDVQSGALHSDKGWLQAAKDLQINTHGQSLTNTGTMLALGNASIDSGDLDNTGGTIQAGGEASAAAALSVQSTGTITNAGGHLLASTDVGLIANALDNSNGEVGAGRHLTVQTQAAVSNSAGKLVGNAGVDLKSASLLNDRQAVIGSSMGDVNIATGVLDNRSGVITAQGSASVTSQSLDNTQGQIGAGRLSLNTQGQQLINTDGQILASSGDLSLQSGWLDNQRGRIAALQNATLTSNGIRNDEGRITADSLQIQSRDGAGTWSAVSNQGGAILADQRLQLDSAALNNTAGAIQTTASISTLAIDSHGGDITNQQSGNAGGIVSSGTLNIDAQEGRINNSQGGYIGASGDTHISGSRVSNQGGAIASNSSLQVSSTAADGIAIDNTSGGSIQSTADIKLYASTAEIANTGGSIIANNDLLIQSSGKVNNDQGVIKAGHDLSVVDAGVAGGSALNSATQTLSNQGGTLFAGNNFGIKNQGLSGAGSLQAQGGMQLAFAGNYIHQGELSVNGDLSVESGGDFTNQGSIKGGSSVTVSGNNVDNQGGAEISSAGVTTVNASQTLTNRGLIDGSDTRVNAGAMDNVGTGRIYGDHVSISAGTLSNRSENGTSATIASREDLDIGAVAVNNQGGATLLSLGNMRFGGALDANRFATGQAQVINNTGSRIDATGSLSMVAAVVNNTNAGIEIARQEFVGTHAGESLVQLPGQQPESASLYREVWSGTFIPFYDYSPFSPTVNGIPGNRSDGRIFKPVHPDKFLTTIPVAYKETVSCGSGDDTSPCTYTYTYEPAGSTRFAEYGIAVPVGYSTIPPQPLTYGAYVGESGTVYWPPGSNQGGYEAAQAVYVDSIAAAKNLNDAILAQMQEYNRIETSSRDYTIIDGVTESVYRDRVLSSKPGQITAGGNIDISGALNNSDSTVIAGGSINVGQLNNQSTVEGVETKALNGTAVFYSWKYHGGFSSSQERRASAPQAFASSQSTTFELPTVVFLQNQAGTGPVDSVGANHNTGSNASGNSATATGAGSANGSAGSIAQQGGPGAQGPSASGQQAVGLQSAAAASGGAANESEAIAATQASQQVALGTNTGSIGSLAGANAAGADGAVQSGAVNASALAGASINAAGSSGAGAGATGNVPTLSQQPITSANGEPVVVRTVSSGPTLPSSSLYVVNAQNGNHPLVETDPAFTNRQNWLSSDYMLQALSLDPALQQKRLGDGFYEQQLVQQQIAQLTGRRFLGDYTSNDAQYQALLQNGTTFAKAHGLRPGVELSAEQVAQLTSDLVWLVSQNVAMADGSVQSVLVPKVYVVARPGDLSATGTLISGDTISVKTDGDVNNSGTIAGRRAVLIAANDINNIGGHIVSDSVSLSAGRDINVVGGTVSAALQLLAQAGNDINVVTTTRTTSGGTAQNGYSNTVIDRVAGLAVTSPLDADLGQGGVMSLNAGNDINLQAAQITNAVENGVTRINAGNDVNLSTLNISTDNRITWDPKNHLFFGGSQEAGTQINTQGTTVIRAGNDINARAAQVQTTQDLRLSAGNDVNITAGQATQSLDNAYFTKSSGLLGSSTKTLVDKVHQTQAQGSGLGGDTIAISAGRDITVAGSNVVSDNGTALQAGRHVNIVAVEETSSEQHLRKSTSSGLLGGGAGIGVTIGSRMQSTDQAITGTSAAGSTVGSINGNVNIVAGESYRQVGSDVMAPKADINIVAKDIAITEAEQRQTSETHTRFKQSGLSVSIGSAVISAGQTAQSMAEAAGKTSDARMQALAAGAAALNAYNQGKEIGDAAGALASSNPAAAGSISVSVGSSKSQSDSYQSGTSSHGSSVQAGGNVNLIATGAGKDSNILIQGSDITAGKDATLMADNQINLLASQDSHSDRSINSSSSGSIGVSVGANTGITASVSQGKGHANSDDVSYNNTHIAAGNTVTLQSGGDTHLKGAVVSGKQVIADVGGDLKIESLQDSSRFEGKQQSSGGSITLSPAGVPIGGSINAGQSKVNSHYQSVTEQSGIQAGDGGFQVSVKGDTDLKGGVIASTQAAVDQDKNRFSTEGTLTTNDLNNSAHYEGQAIGVNVNTGQQGGKHVVNGVGAGVGQDSGSAQSTTTAGISGIAGDQSVRTGDATGIERIFDQNKVQREIDAQVAITAEFGKQASKAVGDYAEAQMKTAEQLRSQGKDAEADAIKALWGDNGSLRLAAHTVIGGLTGGVGGAAGAATGTLTAPAVAQALSDAGITGPLADVLTAAASTAVGAATGGVSGGAAAGNEVANNYLKHDERMLLNRAQQACYVGGNSSACDTVTALQEKDRISDKLLANAAATCSGAQCNDVSNFIQDQMSDLGCAIPSACRDQGTLREYWRVAQSKAQGVNAIYPESWILDAKALWDLGKYGLGLLSLATGAEIGSKASLEALGKLGRTEVKPITSEGTANSAKGAYLSSELQRVQAFEPRIGSVLPGAKSPITVTAEGSIDGKLVFDTNQSARPVNLADKDKPTLISDLIPPGKPNSNMGNAHAEIGAIQQAYDAGLTQGKNMTIVVRGEAVCSYCQQSSNLIAAADRSGLNKLQVVDTVSGRVYIWIRGSSEWK</sequence>
<dbReference type="GO" id="GO:0003824">
    <property type="term" value="F:catalytic activity"/>
    <property type="evidence" value="ECO:0007669"/>
    <property type="project" value="UniProtKB-ARBA"/>
</dbReference>
<dbReference type="Gene3D" id="2.160.20.10">
    <property type="entry name" value="Single-stranded right-handed beta-helix, Pectin lyase-like"/>
    <property type="match status" value="1"/>
</dbReference>
<dbReference type="Pfam" id="PF13018">
    <property type="entry name" value="ESPR"/>
    <property type="match status" value="1"/>
</dbReference>
<dbReference type="InterPro" id="IPR024973">
    <property type="entry name" value="ESPR"/>
</dbReference>